<sequence>MTSVSGQDSDKNKKYESKVTESKDSIETAMSQPYSRSRRQALSAIAAGIGTAALAGCSGGSGGGSGSDSLTVSVFGGAFKDVLDSALFEPFEEETGVTTESEAQGGAAEVIPNLEGAVRSGNAPVDLLIMTVPGALRGINSDLWHRWSADQFENTQYIEDDLITRDDGDIIGVGSMGWFINLVHNTEEFSEPLTSWNALWDSQYEDRLAMMSPAVTGYLPDITAEVRLGGQEMLQSEEGIRKVFNELSGIVPQSALWYTNEANFQSRLASGEIPAGMLYHDITRVLRVAQDAPVKSTFPDEGAVLGSGRWVSPRTTENIEAARQLIDYASRPEVQDRVTQELFTFPAIEEQYSELSDEAYAKAAGPGIEEVILPNFELYVEQEELVNQLWNELIVQGQ</sequence>
<dbReference type="SUPFAM" id="SSF53850">
    <property type="entry name" value="Periplasmic binding protein-like II"/>
    <property type="match status" value="1"/>
</dbReference>
<reference evidence="3 4" key="1">
    <citation type="journal article" date="2013" name="PLoS ONE">
        <title>Assembly-driven community genomics of a hypersaline microbial ecosystem.</title>
        <authorList>
            <person name="Podell S."/>
            <person name="Ugalde J.A."/>
            <person name="Narasingarao P."/>
            <person name="Banfield J.F."/>
            <person name="Heidelberg K.B."/>
            <person name="Allen E.E."/>
        </authorList>
    </citation>
    <scope>NUCLEOTIDE SEQUENCE [LARGE SCALE GENOMIC DNA]</scope>
    <source>
        <strain evidence="4">J07HQW2</strain>
    </source>
</reference>
<evidence type="ECO:0008006" key="5">
    <source>
        <dbReference type="Google" id="ProtNLM"/>
    </source>
</evidence>
<keyword evidence="1" id="KW-0732">Signal</keyword>
<organism evidence="3 4">
    <name type="scientific">Haloquadratum walsbyi J07HQW2</name>
    <dbReference type="NCBI Taxonomy" id="1238425"/>
    <lineage>
        <taxon>Archaea</taxon>
        <taxon>Methanobacteriati</taxon>
        <taxon>Methanobacteriota</taxon>
        <taxon>Stenosarchaea group</taxon>
        <taxon>Halobacteria</taxon>
        <taxon>Halobacteriales</taxon>
        <taxon>Haloferacaceae</taxon>
        <taxon>Haloquadratum</taxon>
    </lineage>
</organism>
<dbReference type="eggNOG" id="arCOG00220">
    <property type="taxonomic scope" value="Archaea"/>
</dbReference>
<dbReference type="Proteomes" id="UP000030710">
    <property type="component" value="Unassembled WGS sequence"/>
</dbReference>
<feature type="compositionally biased region" description="Basic and acidic residues" evidence="2">
    <location>
        <begin position="8"/>
        <end position="26"/>
    </location>
</feature>
<dbReference type="EMBL" id="KE356561">
    <property type="protein sequence ID" value="ERG94375.1"/>
    <property type="molecule type" value="Genomic_DNA"/>
</dbReference>
<dbReference type="PANTHER" id="PTHR30006">
    <property type="entry name" value="THIAMINE-BINDING PERIPLASMIC PROTEIN-RELATED"/>
    <property type="match status" value="1"/>
</dbReference>
<dbReference type="AlphaFoldDB" id="U1NBX1"/>
<accession>U1NBX1</accession>
<evidence type="ECO:0000256" key="1">
    <source>
        <dbReference type="ARBA" id="ARBA00022729"/>
    </source>
</evidence>
<dbReference type="STRING" id="1238425.J07HQW2_00809"/>
<dbReference type="InterPro" id="IPR006059">
    <property type="entry name" value="SBP"/>
</dbReference>
<name>U1NBX1_9EURY</name>
<evidence type="ECO:0000313" key="4">
    <source>
        <dbReference type="Proteomes" id="UP000030710"/>
    </source>
</evidence>
<protein>
    <recommendedName>
        <fullName evidence="5">Spermidine/putrescine-binding periplasmic protein</fullName>
    </recommendedName>
</protein>
<feature type="region of interest" description="Disordered" evidence="2">
    <location>
        <begin position="1"/>
        <end position="35"/>
    </location>
</feature>
<dbReference type="Pfam" id="PF13416">
    <property type="entry name" value="SBP_bac_8"/>
    <property type="match status" value="1"/>
</dbReference>
<dbReference type="Gene3D" id="3.40.190.10">
    <property type="entry name" value="Periplasmic binding protein-like II"/>
    <property type="match status" value="2"/>
</dbReference>
<dbReference type="HOGENOM" id="CLU_026974_4_1_2"/>
<evidence type="ECO:0000256" key="2">
    <source>
        <dbReference type="SAM" id="MobiDB-lite"/>
    </source>
</evidence>
<proteinExistence type="predicted"/>
<evidence type="ECO:0000313" key="3">
    <source>
        <dbReference type="EMBL" id="ERG94375.1"/>
    </source>
</evidence>
<dbReference type="RefSeq" id="WP_021053867.1">
    <property type="nucleotide sequence ID" value="NZ_KE356561.1"/>
</dbReference>
<gene>
    <name evidence="3" type="ORF">J07HQW2_00809</name>
</gene>